<gene>
    <name evidence="2" type="ORF">ACHAWO_012973</name>
</gene>
<keyword evidence="3" id="KW-1185">Reference proteome</keyword>
<keyword evidence="1" id="KW-0732">Signal</keyword>
<protein>
    <submittedName>
        <fullName evidence="2">Uncharacterized protein</fullName>
    </submittedName>
</protein>
<evidence type="ECO:0000313" key="2">
    <source>
        <dbReference type="EMBL" id="KAL3790191.1"/>
    </source>
</evidence>
<organism evidence="2 3">
    <name type="scientific">Cyclotella atomus</name>
    <dbReference type="NCBI Taxonomy" id="382360"/>
    <lineage>
        <taxon>Eukaryota</taxon>
        <taxon>Sar</taxon>
        <taxon>Stramenopiles</taxon>
        <taxon>Ochrophyta</taxon>
        <taxon>Bacillariophyta</taxon>
        <taxon>Coscinodiscophyceae</taxon>
        <taxon>Thalassiosirophycidae</taxon>
        <taxon>Stephanodiscales</taxon>
        <taxon>Stephanodiscaceae</taxon>
        <taxon>Cyclotella</taxon>
    </lineage>
</organism>
<feature type="signal peptide" evidence="1">
    <location>
        <begin position="1"/>
        <end position="22"/>
    </location>
</feature>
<evidence type="ECO:0000256" key="1">
    <source>
        <dbReference type="SAM" id="SignalP"/>
    </source>
</evidence>
<sequence>MMTISSIFFSLALASLSSTSCAINYQPDSDEREYCSVESSELGYCLGRQQQTQLDLTDEIIYDCIQCTGAYHAGQSCSELKGLHNSTTTIEESTNVLTGEVMAITGGESLSFCETYNNCVRTKCPPACWKEHVKWLECAIVELDCDLGCESVELGHGFVGEEFILGVGNAAVSNSGAAGIIMSLFGFWMVV</sequence>
<dbReference type="AlphaFoldDB" id="A0ABD3PSD9"/>
<reference evidence="2 3" key="1">
    <citation type="submission" date="2024-10" db="EMBL/GenBank/DDBJ databases">
        <title>Updated reference genomes for cyclostephanoid diatoms.</title>
        <authorList>
            <person name="Roberts W.R."/>
            <person name="Alverson A.J."/>
        </authorList>
    </citation>
    <scope>NUCLEOTIDE SEQUENCE [LARGE SCALE GENOMIC DNA]</scope>
    <source>
        <strain evidence="2 3">AJA010-31</strain>
    </source>
</reference>
<accession>A0ABD3PSD9</accession>
<dbReference type="EMBL" id="JALLPJ020000508">
    <property type="protein sequence ID" value="KAL3790191.1"/>
    <property type="molecule type" value="Genomic_DNA"/>
</dbReference>
<comment type="caution">
    <text evidence="2">The sequence shown here is derived from an EMBL/GenBank/DDBJ whole genome shotgun (WGS) entry which is preliminary data.</text>
</comment>
<evidence type="ECO:0000313" key="3">
    <source>
        <dbReference type="Proteomes" id="UP001530400"/>
    </source>
</evidence>
<proteinExistence type="predicted"/>
<dbReference type="Proteomes" id="UP001530400">
    <property type="component" value="Unassembled WGS sequence"/>
</dbReference>
<feature type="chain" id="PRO_5044774101" evidence="1">
    <location>
        <begin position="23"/>
        <end position="191"/>
    </location>
</feature>
<name>A0ABD3PSD9_9STRA</name>